<dbReference type="SUPFAM" id="SSF53187">
    <property type="entry name" value="Zn-dependent exopeptidases"/>
    <property type="match status" value="1"/>
</dbReference>
<gene>
    <name evidence="8" type="ORF">A3A61_01660</name>
</gene>
<evidence type="ECO:0000256" key="5">
    <source>
        <dbReference type="PIRNR" id="PIRNR001123"/>
    </source>
</evidence>
<sequence>MLKNRLKKTLIDLFEFNEVYPEEKEIIKYVCTRLEKANVAYQLDSFKNIIAKIPGSGDPIMLCTHLDIPEPAPNLKFVEEGDILRSDGEGILGVDPKTGVAILLELIDDLAKENLSNSPLEIVFTRGEEVGLLGAKNLDLSLIKSKIGLVLDEDGPVTQVVIQAPSFVKIDAKIVGKAAHPREPKDGINALQAAAEAITQVPLGFSTPGVTWNIGILKSGTARNTIPGSAEIIAEMRSYDTDLVVSEGKRVKEIFQNSCTRLGAKCDFSDSLELEGYKLETSSPLFKKLETSFAQMGLKPNYFATFGGSDANIFNAKGITCVPIGSGYYNAHQYSEYADLADMVQIVDFLKLFVKKGQYYRTMIIQS</sequence>
<evidence type="ECO:0000256" key="2">
    <source>
        <dbReference type="ARBA" id="ARBA00022723"/>
    </source>
</evidence>
<keyword evidence="3" id="KW-0378">Hydrolase</keyword>
<dbReference type="InterPro" id="IPR002933">
    <property type="entry name" value="Peptidase_M20"/>
</dbReference>
<comment type="cofactor">
    <cofactor evidence="6">
        <name>a divalent metal cation</name>
        <dbReference type="ChEBI" id="CHEBI:60240"/>
    </cofactor>
    <text evidence="6">Binds 2 divalent metal cations per subunit.</text>
</comment>
<comment type="cofactor">
    <cofactor evidence="1">
        <name>Zn(2+)</name>
        <dbReference type="ChEBI" id="CHEBI:29105"/>
    </cofactor>
</comment>
<keyword evidence="2 6" id="KW-0479">Metal-binding</keyword>
<dbReference type="Pfam" id="PF01546">
    <property type="entry name" value="Peptidase_M20"/>
    <property type="match status" value="1"/>
</dbReference>
<dbReference type="PANTHER" id="PTHR42994:SF2">
    <property type="entry name" value="PEPTIDASE"/>
    <property type="match status" value="1"/>
</dbReference>
<keyword evidence="4" id="KW-0862">Zinc</keyword>
<dbReference type="EMBL" id="MHDB01000017">
    <property type="protein sequence ID" value="OGY32199.1"/>
    <property type="molecule type" value="Genomic_DNA"/>
</dbReference>
<dbReference type="InterPro" id="IPR011650">
    <property type="entry name" value="Peptidase_M20_dimer"/>
</dbReference>
<dbReference type="GO" id="GO:0046872">
    <property type="term" value="F:metal ion binding"/>
    <property type="evidence" value="ECO:0007669"/>
    <property type="project" value="UniProtKB-UniRule"/>
</dbReference>
<name>A0A1G1WWT7_9BACT</name>
<dbReference type="Pfam" id="PF07687">
    <property type="entry name" value="M20_dimer"/>
    <property type="match status" value="1"/>
</dbReference>
<evidence type="ECO:0000259" key="7">
    <source>
        <dbReference type="Pfam" id="PF07687"/>
    </source>
</evidence>
<evidence type="ECO:0000256" key="6">
    <source>
        <dbReference type="PIRSR" id="PIRSR001123-2"/>
    </source>
</evidence>
<proteinExistence type="inferred from homology"/>
<dbReference type="Gene3D" id="3.30.70.360">
    <property type="match status" value="1"/>
</dbReference>
<reference evidence="8 9" key="1">
    <citation type="journal article" date="2016" name="Nat. Commun.">
        <title>Thousands of microbial genomes shed light on interconnected biogeochemical processes in an aquifer system.</title>
        <authorList>
            <person name="Anantharaman K."/>
            <person name="Brown C.T."/>
            <person name="Hug L.A."/>
            <person name="Sharon I."/>
            <person name="Castelle C.J."/>
            <person name="Probst A.J."/>
            <person name="Thomas B.C."/>
            <person name="Singh A."/>
            <person name="Wilkins M.J."/>
            <person name="Karaoz U."/>
            <person name="Brodie E.L."/>
            <person name="Williams K.H."/>
            <person name="Hubbard S.S."/>
            <person name="Banfield J.F."/>
        </authorList>
    </citation>
    <scope>NUCLEOTIDE SEQUENCE [LARGE SCALE GENOMIC DNA]</scope>
</reference>
<protein>
    <recommendedName>
        <fullName evidence="7">Peptidase M20 dimerisation domain-containing protein</fullName>
    </recommendedName>
</protein>
<dbReference type="AlphaFoldDB" id="A0A1G1WWT7"/>
<dbReference type="Gene3D" id="3.40.630.10">
    <property type="entry name" value="Zn peptidases"/>
    <property type="match status" value="1"/>
</dbReference>
<evidence type="ECO:0000256" key="4">
    <source>
        <dbReference type="ARBA" id="ARBA00022833"/>
    </source>
</evidence>
<dbReference type="GO" id="GO:0004177">
    <property type="term" value="F:aminopeptidase activity"/>
    <property type="evidence" value="ECO:0007669"/>
    <property type="project" value="UniProtKB-UniRule"/>
</dbReference>
<dbReference type="InterPro" id="IPR036264">
    <property type="entry name" value="Bact_exopeptidase_dim_dom"/>
</dbReference>
<evidence type="ECO:0000256" key="3">
    <source>
        <dbReference type="ARBA" id="ARBA00022801"/>
    </source>
</evidence>
<dbReference type="STRING" id="1802605.A3A61_01660"/>
<dbReference type="InterPro" id="IPR008007">
    <property type="entry name" value="Peptidase_M42"/>
</dbReference>
<dbReference type="PIRSF" id="PIRSF001123">
    <property type="entry name" value="PepA_GA"/>
    <property type="match status" value="1"/>
</dbReference>
<dbReference type="Proteomes" id="UP000177718">
    <property type="component" value="Unassembled WGS sequence"/>
</dbReference>
<dbReference type="SUPFAM" id="SSF55031">
    <property type="entry name" value="Bacterial exopeptidase dimerisation domain"/>
    <property type="match status" value="1"/>
</dbReference>
<feature type="domain" description="Peptidase M20 dimerisation" evidence="7">
    <location>
        <begin position="171"/>
        <end position="256"/>
    </location>
</feature>
<organism evidence="8 9">
    <name type="scientific">Candidatus Woykebacteria bacterium RIFCSPLOWO2_01_FULL_43_14</name>
    <dbReference type="NCBI Taxonomy" id="1802605"/>
    <lineage>
        <taxon>Bacteria</taxon>
        <taxon>Candidatus Woykeibacteriota</taxon>
    </lineage>
</organism>
<dbReference type="PANTHER" id="PTHR42994">
    <property type="entry name" value="PEPTIDASE T"/>
    <property type="match status" value="1"/>
</dbReference>
<evidence type="ECO:0000256" key="1">
    <source>
        <dbReference type="ARBA" id="ARBA00001947"/>
    </source>
</evidence>
<comment type="caution">
    <text evidence="8">The sequence shown here is derived from an EMBL/GenBank/DDBJ whole genome shotgun (WGS) entry which is preliminary data.</text>
</comment>
<accession>A0A1G1WWT7</accession>
<evidence type="ECO:0000313" key="9">
    <source>
        <dbReference type="Proteomes" id="UP000177718"/>
    </source>
</evidence>
<comment type="similarity">
    <text evidence="5">Belongs to the peptidase M42 family.</text>
</comment>
<feature type="binding site" evidence="6">
    <location>
        <position position="65"/>
    </location>
    <ligand>
        <name>Zn(2+)</name>
        <dbReference type="ChEBI" id="CHEBI:29105"/>
        <label>1</label>
    </ligand>
</feature>
<evidence type="ECO:0000313" key="8">
    <source>
        <dbReference type="EMBL" id="OGY32199.1"/>
    </source>
</evidence>